<dbReference type="Pfam" id="PF14567">
    <property type="entry name" value="SUKH_5"/>
    <property type="match status" value="1"/>
</dbReference>
<dbReference type="SMART" id="SM00860">
    <property type="entry name" value="SMI1_KNR4"/>
    <property type="match status" value="1"/>
</dbReference>
<dbReference type="EMBL" id="VBVZ01000875">
    <property type="protein sequence ID" value="TLG87192.1"/>
    <property type="molecule type" value="Genomic_DNA"/>
</dbReference>
<evidence type="ECO:0000259" key="1">
    <source>
        <dbReference type="SMART" id="SM00860"/>
    </source>
</evidence>
<dbReference type="RefSeq" id="WP_138454173.1">
    <property type="nucleotide sequence ID" value="NZ_VBVZ01000875.1"/>
</dbReference>
<name>A0ABY2TVQ9_9PSED</name>
<keyword evidence="3" id="KW-1185">Reference proteome</keyword>
<dbReference type="SUPFAM" id="SSF160631">
    <property type="entry name" value="SMI1/KNR4-like"/>
    <property type="match status" value="1"/>
</dbReference>
<dbReference type="InterPro" id="IPR037883">
    <property type="entry name" value="Knr4/Smi1-like_sf"/>
</dbReference>
<feature type="domain" description="Knr4/Smi1-like" evidence="1">
    <location>
        <begin position="21"/>
        <end position="130"/>
    </location>
</feature>
<comment type="caution">
    <text evidence="2">The sequence shown here is derived from an EMBL/GenBank/DDBJ whole genome shotgun (WGS) entry which is preliminary data.</text>
</comment>
<gene>
    <name evidence="2" type="ORF">FEM54_31590</name>
</gene>
<dbReference type="Proteomes" id="UP000304941">
    <property type="component" value="Unassembled WGS sequence"/>
</dbReference>
<dbReference type="InterPro" id="IPR018958">
    <property type="entry name" value="Knr4/Smi1-like_dom"/>
</dbReference>
<evidence type="ECO:0000313" key="2">
    <source>
        <dbReference type="EMBL" id="TLG87192.1"/>
    </source>
</evidence>
<accession>A0ABY2TVQ9</accession>
<dbReference type="Gene3D" id="3.40.1580.10">
    <property type="entry name" value="SMI1/KNR4-like"/>
    <property type="match status" value="1"/>
</dbReference>
<evidence type="ECO:0000313" key="3">
    <source>
        <dbReference type="Proteomes" id="UP000304941"/>
    </source>
</evidence>
<proteinExistence type="predicted"/>
<sequence length="145" mass="16750">MEEIIEQLREANEPVPVPLELPDEDQIVEIEEQLFIDIPFVFREFLLTVSDVVYGSLEPVTVTDPQSHTYLPDVAANAWDAGVDRSMIPICQDGDDYYCVEEDGTVVLWSGEEELVTEETWESVWHWARDVWLETLDNHKDTSEH</sequence>
<organism evidence="2 3">
    <name type="scientific">Pseudomonas edaphica</name>
    <dbReference type="NCBI Taxonomy" id="2006980"/>
    <lineage>
        <taxon>Bacteria</taxon>
        <taxon>Pseudomonadati</taxon>
        <taxon>Pseudomonadota</taxon>
        <taxon>Gammaproteobacteria</taxon>
        <taxon>Pseudomonadales</taxon>
        <taxon>Pseudomonadaceae</taxon>
        <taxon>Pseudomonas</taxon>
    </lineage>
</organism>
<protein>
    <submittedName>
        <fullName evidence="2">SMI1/KNR4 family protein</fullName>
    </submittedName>
</protein>
<reference evidence="2 3" key="1">
    <citation type="submission" date="2019-05" db="EMBL/GenBank/DDBJ databases">
        <title>Pseudomonas edaphica sp. nov., isolated from rhizospheric soil of Cistus ladanifer L. in Spain.</title>
        <authorList>
            <person name="Peix A."/>
        </authorList>
    </citation>
    <scope>NUCLEOTIDE SEQUENCE [LARGE SCALE GENOMIC DNA]</scope>
    <source>
        <strain evidence="2 3">RD25</strain>
    </source>
</reference>